<keyword evidence="1" id="KW-0863">Zinc-finger</keyword>
<evidence type="ECO:0000256" key="1">
    <source>
        <dbReference type="RuleBase" id="RU367018"/>
    </source>
</evidence>
<proteinExistence type="inferred from homology"/>
<dbReference type="EMBL" id="WJXA01000001">
    <property type="protein sequence ID" value="KAF7152875.1"/>
    <property type="molecule type" value="Genomic_DNA"/>
</dbReference>
<keyword evidence="1" id="KW-0539">Nucleus</keyword>
<dbReference type="GO" id="GO:0005634">
    <property type="term" value="C:nucleus"/>
    <property type="evidence" value="ECO:0007669"/>
    <property type="project" value="UniProtKB-SubCell"/>
</dbReference>
<dbReference type="Proteomes" id="UP000626092">
    <property type="component" value="Unassembled WGS sequence"/>
</dbReference>
<protein>
    <recommendedName>
        <fullName evidence="1">Protein FAR1-RELATED SEQUENCE</fullName>
    </recommendedName>
</protein>
<dbReference type="GO" id="GO:0006355">
    <property type="term" value="P:regulation of DNA-templated transcription"/>
    <property type="evidence" value="ECO:0007669"/>
    <property type="project" value="UniProtKB-UniRule"/>
</dbReference>
<accession>A0A834LUK1</accession>
<dbReference type="AlphaFoldDB" id="A0A834LUK1"/>
<keyword evidence="3" id="KW-1185">Reference proteome</keyword>
<evidence type="ECO:0000313" key="2">
    <source>
        <dbReference type="EMBL" id="KAF7152875.1"/>
    </source>
</evidence>
<dbReference type="InterPro" id="IPR031052">
    <property type="entry name" value="FHY3/FAR1"/>
</dbReference>
<comment type="subcellular location">
    <subcellularLocation>
        <location evidence="1">Nucleus</location>
    </subcellularLocation>
</comment>
<gene>
    <name evidence="2" type="ORF">RHSIM_Rhsim01G0129000</name>
</gene>
<name>A0A834LUK1_RHOSS</name>
<comment type="similarity">
    <text evidence="1">Belongs to the FHY3/FAR1 family.</text>
</comment>
<dbReference type="OrthoDB" id="1708957at2759"/>
<dbReference type="GO" id="GO:0008270">
    <property type="term" value="F:zinc ion binding"/>
    <property type="evidence" value="ECO:0007669"/>
    <property type="project" value="UniProtKB-UniRule"/>
</dbReference>
<comment type="caution">
    <text evidence="2">The sequence shown here is derived from an EMBL/GenBank/DDBJ whole genome shotgun (WGS) entry which is preliminary data.</text>
</comment>
<organism evidence="2 3">
    <name type="scientific">Rhododendron simsii</name>
    <name type="common">Sims's rhododendron</name>
    <dbReference type="NCBI Taxonomy" id="118357"/>
    <lineage>
        <taxon>Eukaryota</taxon>
        <taxon>Viridiplantae</taxon>
        <taxon>Streptophyta</taxon>
        <taxon>Embryophyta</taxon>
        <taxon>Tracheophyta</taxon>
        <taxon>Spermatophyta</taxon>
        <taxon>Magnoliopsida</taxon>
        <taxon>eudicotyledons</taxon>
        <taxon>Gunneridae</taxon>
        <taxon>Pentapetalae</taxon>
        <taxon>asterids</taxon>
        <taxon>Ericales</taxon>
        <taxon>Ericaceae</taxon>
        <taxon>Ericoideae</taxon>
        <taxon>Rhodoreae</taxon>
        <taxon>Rhododendron</taxon>
    </lineage>
</organism>
<keyword evidence="1" id="KW-0862">Zinc</keyword>
<dbReference type="PANTHER" id="PTHR31669:SF299">
    <property type="entry name" value="PROTEIN FAR1-RELATED SEQUENCE"/>
    <property type="match status" value="1"/>
</dbReference>
<evidence type="ECO:0000313" key="3">
    <source>
        <dbReference type="Proteomes" id="UP000626092"/>
    </source>
</evidence>
<keyword evidence="1" id="KW-0479">Metal-binding</keyword>
<dbReference type="PANTHER" id="PTHR31669">
    <property type="entry name" value="PROTEIN FAR1-RELATED SEQUENCE 10-RELATED"/>
    <property type="match status" value="1"/>
</dbReference>
<comment type="function">
    <text evidence="1">Putative transcription activator involved in regulating light control of development.</text>
</comment>
<sequence length="249" mass="28982">MEIEISGSSSPASCEVLDIDGNYARNDCDSRRKSEFKDDDDFFNMNVPIEKEGEQDVLYNSLDATCDINLVHSQIFNDIIPKLDIKFKTEEAAYEFYYDYTYEVGFSVRRSKEHKDKRGRLVNRIFRCSCEAAKLSGAFARFKDFLTDFSECIFNYENEDDFISAWNAMLERLVDDRRYEELKAHYRAIQSSPSLSFLVEILKHATSIYTHDVFVLFQRELSKAHNCNLNRLGESGRVTEYDISPFGKD</sequence>
<reference evidence="2" key="1">
    <citation type="submission" date="2019-11" db="EMBL/GenBank/DDBJ databases">
        <authorList>
            <person name="Liu Y."/>
            <person name="Hou J."/>
            <person name="Li T.-Q."/>
            <person name="Guan C.-H."/>
            <person name="Wu X."/>
            <person name="Wu H.-Z."/>
            <person name="Ling F."/>
            <person name="Zhang R."/>
            <person name="Shi X.-G."/>
            <person name="Ren J.-P."/>
            <person name="Chen E.-F."/>
            <person name="Sun J.-M."/>
        </authorList>
    </citation>
    <scope>NUCLEOTIDE SEQUENCE</scope>
    <source>
        <strain evidence="2">Adult_tree_wgs_1</strain>
        <tissue evidence="2">Leaves</tissue>
    </source>
</reference>